<evidence type="ECO:0000313" key="2">
    <source>
        <dbReference type="Proteomes" id="UP000662818"/>
    </source>
</evidence>
<dbReference type="Proteomes" id="UP000662818">
    <property type="component" value="Chromosome"/>
</dbReference>
<keyword evidence="2" id="KW-1185">Reference proteome</keyword>
<dbReference type="EMBL" id="CP022295">
    <property type="protein sequence ID" value="QSR25520.1"/>
    <property type="molecule type" value="Genomic_DNA"/>
</dbReference>
<reference evidence="1 2" key="1">
    <citation type="submission" date="2017-06" db="EMBL/GenBank/DDBJ databases">
        <title>Complete Genome Sequence of the Soil Carbazole-Degrading Bacterium Nocardioides aromaticivorans IC177.</title>
        <authorList>
            <person name="Vejarano F."/>
            <person name="Suzuki-Minakuchi C."/>
            <person name="Ohtsubo Y."/>
            <person name="Tsuda M."/>
            <person name="Okada K."/>
            <person name="Nojiri H."/>
        </authorList>
    </citation>
    <scope>NUCLEOTIDE SEQUENCE [LARGE SCALE GENOMIC DNA]</scope>
    <source>
        <strain evidence="1 2">IC177</strain>
    </source>
</reference>
<accession>A0ABX7PHX7</accession>
<name>A0ABX7PHX7_9ACTN</name>
<organism evidence="1 2">
    <name type="scientific">Nocardioides aromaticivorans</name>
    <dbReference type="NCBI Taxonomy" id="200618"/>
    <lineage>
        <taxon>Bacteria</taxon>
        <taxon>Bacillati</taxon>
        <taxon>Actinomycetota</taxon>
        <taxon>Actinomycetes</taxon>
        <taxon>Propionibacteriales</taxon>
        <taxon>Nocardioidaceae</taxon>
        <taxon>Nocardioides</taxon>
    </lineage>
</organism>
<proteinExistence type="predicted"/>
<sequence>MPRKTVLLYADGDFERLSELRTRVGIAERNAVQAEGLPRRLGDDDSTSAEVEAARAEYDAFVDVAAERAEEWVVESIGHEDWRDLLLAHPMRKTTEAGPEGPVEVDHPVDAEWGFNVETFGKALLLWADPEDETHRTIQKAGDVALGGLARRVKRLSAGQFETLWATAYALNTGGVTDPKSGRYSLGAAKSDET</sequence>
<evidence type="ECO:0000313" key="1">
    <source>
        <dbReference type="EMBL" id="QSR25520.1"/>
    </source>
</evidence>
<dbReference type="RefSeq" id="WP_207009725.1">
    <property type="nucleotide sequence ID" value="NZ_CP022295.1"/>
</dbReference>
<gene>
    <name evidence="1" type="ORF">CFH99_07770</name>
</gene>
<protein>
    <submittedName>
        <fullName evidence="1">Uncharacterized protein</fullName>
    </submittedName>
</protein>